<gene>
    <name evidence="2" type="ORF">DC094_10165</name>
</gene>
<accession>A0A2V1H2Y4</accession>
<organism evidence="2 3">
    <name type="scientific">Pelagibaculum spongiae</name>
    <dbReference type="NCBI Taxonomy" id="2080658"/>
    <lineage>
        <taxon>Bacteria</taxon>
        <taxon>Pseudomonadati</taxon>
        <taxon>Pseudomonadota</taxon>
        <taxon>Gammaproteobacteria</taxon>
        <taxon>Oceanospirillales</taxon>
        <taxon>Pelagibaculum</taxon>
    </lineage>
</organism>
<evidence type="ECO:0000313" key="3">
    <source>
        <dbReference type="Proteomes" id="UP000244906"/>
    </source>
</evidence>
<evidence type="ECO:0000313" key="2">
    <source>
        <dbReference type="EMBL" id="PVZ69657.1"/>
    </source>
</evidence>
<dbReference type="SUPFAM" id="SSF56925">
    <property type="entry name" value="OMPA-like"/>
    <property type="match status" value="1"/>
</dbReference>
<dbReference type="InterPro" id="IPR005618">
    <property type="entry name" value="OMPW"/>
</dbReference>
<sequence>MKVFSPVLSAVAALFLIAPLSASADMYQEGDIIVRAGIGVVEPNDDSGPVLAASNGVGVKSDTQLAITGSYMLSKHFGVELLAATPFKHELVGTGGLSGVSIGETKHLPPTISFQYYFPNADLPIHPYIGAGVNYTAFFSEKTDAGLAATLDGALSNPGITSTDIELDNSFGLAFQAGMDIELNENWSLSGAVWYIDIDTEATITTNTAASVKVDVDIDPWVYMAGISYRY</sequence>
<feature type="signal peptide" evidence="1">
    <location>
        <begin position="1"/>
        <end position="24"/>
    </location>
</feature>
<name>A0A2V1H2Y4_9GAMM</name>
<dbReference type="PANTHER" id="PTHR36920:SF1">
    <property type="entry name" value="OUTER MEMBRANE PROTEIN W"/>
    <property type="match status" value="1"/>
</dbReference>
<dbReference type="Proteomes" id="UP000244906">
    <property type="component" value="Unassembled WGS sequence"/>
</dbReference>
<dbReference type="RefSeq" id="WP_116686991.1">
    <property type="nucleotide sequence ID" value="NZ_CAWNYD010000003.1"/>
</dbReference>
<dbReference type="Gene3D" id="2.40.160.20">
    <property type="match status" value="1"/>
</dbReference>
<dbReference type="AlphaFoldDB" id="A0A2V1H2Y4"/>
<dbReference type="PANTHER" id="PTHR36920">
    <property type="match status" value="1"/>
</dbReference>
<feature type="chain" id="PRO_5015977054" description="Outer membrane protein OmpW" evidence="1">
    <location>
        <begin position="25"/>
        <end position="231"/>
    </location>
</feature>
<dbReference type="EMBL" id="QDDL01000003">
    <property type="protein sequence ID" value="PVZ69657.1"/>
    <property type="molecule type" value="Genomic_DNA"/>
</dbReference>
<dbReference type="OrthoDB" id="9807574at2"/>
<dbReference type="InterPro" id="IPR011250">
    <property type="entry name" value="OMP/PagP_B-barrel"/>
</dbReference>
<comment type="caution">
    <text evidence="2">The sequence shown here is derived from an EMBL/GenBank/DDBJ whole genome shotgun (WGS) entry which is preliminary data.</text>
</comment>
<dbReference type="GO" id="GO:0019867">
    <property type="term" value="C:outer membrane"/>
    <property type="evidence" value="ECO:0007669"/>
    <property type="project" value="InterPro"/>
</dbReference>
<keyword evidence="3" id="KW-1185">Reference proteome</keyword>
<dbReference type="Pfam" id="PF03922">
    <property type="entry name" value="OmpW"/>
    <property type="match status" value="1"/>
</dbReference>
<reference evidence="2 3" key="1">
    <citation type="submission" date="2018-04" db="EMBL/GenBank/DDBJ databases">
        <title>Thalassorhabdus spongiae gen. nov., sp. nov., isolated from a marine sponge in South-West Iceland.</title>
        <authorList>
            <person name="Knobloch S."/>
            <person name="Daussin A."/>
            <person name="Johannsson R."/>
            <person name="Marteinsson V.T."/>
        </authorList>
    </citation>
    <scope>NUCLEOTIDE SEQUENCE [LARGE SCALE GENOMIC DNA]</scope>
    <source>
        <strain evidence="2 3">Hp12</strain>
    </source>
</reference>
<keyword evidence="1" id="KW-0732">Signal</keyword>
<proteinExistence type="predicted"/>
<evidence type="ECO:0000256" key="1">
    <source>
        <dbReference type="SAM" id="SignalP"/>
    </source>
</evidence>
<dbReference type="GO" id="GO:0055085">
    <property type="term" value="P:transmembrane transport"/>
    <property type="evidence" value="ECO:0007669"/>
    <property type="project" value="TreeGrafter"/>
</dbReference>
<evidence type="ECO:0008006" key="4">
    <source>
        <dbReference type="Google" id="ProtNLM"/>
    </source>
</evidence>
<protein>
    <recommendedName>
        <fullName evidence="4">Outer membrane protein OmpW</fullName>
    </recommendedName>
</protein>